<evidence type="ECO:0000313" key="5">
    <source>
        <dbReference type="EMBL" id="RKS26345.1"/>
    </source>
</evidence>
<dbReference type="OrthoDB" id="9807112at2"/>
<dbReference type="Gene3D" id="3.40.1090.10">
    <property type="entry name" value="Cytosolic phospholipase A2 catalytic domain"/>
    <property type="match status" value="1"/>
</dbReference>
<feature type="active site" description="Proton acceptor" evidence="3">
    <location>
        <position position="193"/>
    </location>
</feature>
<keyword evidence="3" id="KW-0442">Lipid degradation</keyword>
<dbReference type="RefSeq" id="WP_121375673.1">
    <property type="nucleotide sequence ID" value="NZ_RBLC01000001.1"/>
</dbReference>
<dbReference type="PANTHER" id="PTHR32176">
    <property type="entry name" value="XYLOSE ISOMERASE"/>
    <property type="match status" value="1"/>
</dbReference>
<proteinExistence type="inferred from homology"/>
<sequence length="345" mass="39192">MSKKIRILSLDGGGIRGIITCVILKYIEEQLQKLDNPNAKIGDYFDLIAGTSTGGILAVILLFPDSDKKAKYSVETALDLYAKHGETIFNVSFWQQLINPFGLFNEKISQRALERQLQEVFGKLEIKDFIKPCLITSYDIFHRKAKFFTSHEANSDLENFYAKDACRATSAAPTYFEPAKIKSLYGQEFTLIDGGVYANNPALCAYAEARKIEFSKVLQHPAKKDYPKISDMVIVSIGTGEVLKPYNFRQFENAGKVKWIQPLIDILLSANVETTDYHLRKMYETLGARNRQNYHRLMPSLKNASPEMDDVSSKNIYELIQAGLAYIDQHREELNEIAKKLIKHS</sequence>
<evidence type="ECO:0000259" key="4">
    <source>
        <dbReference type="PROSITE" id="PS51635"/>
    </source>
</evidence>
<reference evidence="5 6" key="1">
    <citation type="submission" date="2018-10" db="EMBL/GenBank/DDBJ databases">
        <title>Genomic Encyclopedia of Archaeal and Bacterial Type Strains, Phase II (KMG-II): from individual species to whole genera.</title>
        <authorList>
            <person name="Goeker M."/>
        </authorList>
    </citation>
    <scope>NUCLEOTIDE SEQUENCE [LARGE SCALE GENOMIC DNA]</scope>
    <source>
        <strain evidence="5 6">DSM 29537</strain>
    </source>
</reference>
<dbReference type="GO" id="GO:0016042">
    <property type="term" value="P:lipid catabolic process"/>
    <property type="evidence" value="ECO:0007669"/>
    <property type="project" value="UniProtKB-UniRule"/>
</dbReference>
<dbReference type="PANTHER" id="PTHR32176:SF92">
    <property type="entry name" value="XYLOSE ISOMERASE"/>
    <property type="match status" value="1"/>
</dbReference>
<keyword evidence="3 5" id="KW-0378">Hydrolase</keyword>
<keyword evidence="2 3" id="KW-0443">Lipid metabolism</keyword>
<keyword evidence="6" id="KW-1185">Reference proteome</keyword>
<dbReference type="EMBL" id="RBLC01000001">
    <property type="protein sequence ID" value="RKS26345.1"/>
    <property type="molecule type" value="Genomic_DNA"/>
</dbReference>
<organism evidence="5 6">
    <name type="scientific">Flavobacterium endophyticum</name>
    <dbReference type="NCBI Taxonomy" id="1540163"/>
    <lineage>
        <taxon>Bacteria</taxon>
        <taxon>Pseudomonadati</taxon>
        <taxon>Bacteroidota</taxon>
        <taxon>Flavobacteriia</taxon>
        <taxon>Flavobacteriales</taxon>
        <taxon>Flavobacteriaceae</taxon>
        <taxon>Flavobacterium</taxon>
    </lineage>
</organism>
<dbReference type="Pfam" id="PF01734">
    <property type="entry name" value="Patatin"/>
    <property type="match status" value="1"/>
</dbReference>
<dbReference type="PROSITE" id="PS51635">
    <property type="entry name" value="PNPLA"/>
    <property type="match status" value="1"/>
</dbReference>
<accession>A0A495MLV5</accession>
<evidence type="ECO:0000256" key="2">
    <source>
        <dbReference type="ARBA" id="ARBA00023098"/>
    </source>
</evidence>
<dbReference type="AlphaFoldDB" id="A0A495MLV5"/>
<name>A0A495MLV5_9FLAO</name>
<comment type="caution">
    <text evidence="5">The sequence shown here is derived from an EMBL/GenBank/DDBJ whole genome shotgun (WGS) entry which is preliminary data.</text>
</comment>
<dbReference type="GO" id="GO:0004620">
    <property type="term" value="F:phospholipase activity"/>
    <property type="evidence" value="ECO:0007669"/>
    <property type="project" value="TreeGrafter"/>
</dbReference>
<dbReference type="InterPro" id="IPR016035">
    <property type="entry name" value="Acyl_Trfase/lysoPLipase"/>
</dbReference>
<feature type="domain" description="PNPLA" evidence="4">
    <location>
        <begin position="8"/>
        <end position="206"/>
    </location>
</feature>
<feature type="active site" description="Nucleophile" evidence="3">
    <location>
        <position position="52"/>
    </location>
</feature>
<dbReference type="SUPFAM" id="SSF52151">
    <property type="entry name" value="FabD/lysophospholipase-like"/>
    <property type="match status" value="1"/>
</dbReference>
<feature type="short sequence motif" description="DGA/G" evidence="3">
    <location>
        <begin position="193"/>
        <end position="195"/>
    </location>
</feature>
<evidence type="ECO:0000256" key="1">
    <source>
        <dbReference type="ARBA" id="ARBA00010240"/>
    </source>
</evidence>
<comment type="similarity">
    <text evidence="1">Belongs to the patatin family.</text>
</comment>
<gene>
    <name evidence="5" type="ORF">CLV94_1402</name>
</gene>
<dbReference type="GO" id="GO:0047372">
    <property type="term" value="F:monoacylglycerol lipase activity"/>
    <property type="evidence" value="ECO:0007669"/>
    <property type="project" value="TreeGrafter"/>
</dbReference>
<dbReference type="InterPro" id="IPR002641">
    <property type="entry name" value="PNPLA_dom"/>
</dbReference>
<protein>
    <submittedName>
        <fullName evidence="5">Patatin-like phospholipase/acyl hydrolase</fullName>
    </submittedName>
</protein>
<evidence type="ECO:0000256" key="3">
    <source>
        <dbReference type="PROSITE-ProRule" id="PRU01161"/>
    </source>
</evidence>
<dbReference type="Proteomes" id="UP000277579">
    <property type="component" value="Unassembled WGS sequence"/>
</dbReference>
<feature type="short sequence motif" description="GXSXG" evidence="3">
    <location>
        <begin position="50"/>
        <end position="54"/>
    </location>
</feature>
<evidence type="ECO:0000313" key="6">
    <source>
        <dbReference type="Proteomes" id="UP000277579"/>
    </source>
</evidence>
<feature type="short sequence motif" description="GXGXXG" evidence="3">
    <location>
        <begin position="12"/>
        <end position="17"/>
    </location>
</feature>